<evidence type="ECO:0000256" key="1">
    <source>
        <dbReference type="ARBA" id="ARBA00006987"/>
    </source>
</evidence>
<protein>
    <submittedName>
        <fullName evidence="3">Tripartite-type tricarboxylate transporter receptor subunit TctC</fullName>
    </submittedName>
</protein>
<evidence type="ECO:0000256" key="2">
    <source>
        <dbReference type="SAM" id="SignalP"/>
    </source>
</evidence>
<dbReference type="EMBL" id="SHKO01000001">
    <property type="protein sequence ID" value="RZT98799.1"/>
    <property type="molecule type" value="Genomic_DNA"/>
</dbReference>
<sequence>MTTLKLKKNLLGLATGLSLIAAPYSFAASWPQQPIRLVVPFPAGGNIDATARIIAKGLGEQMKATVVVENKAGAAGLVGAQSVMRAKPDGYTALLASTGSLAAMRALDPNVPLDPAKDFVSAGPISIAPMLLIVNKDLPASTLPEFLKYAHSKSGELTMGSAGAGTSNHLAGEMFQNLSKTKFLHVPYKGSGPAMTDLMGGQIDLMFDQMASSLPQVKAGKVRALAVTTNEKSALMPELPTIASAGLKDYEASTTTGILFPAGTPSEVTQQVNDALRTILRHQSIRTQLEQLGTEARPGTQDDFQHILQSETDKWTGIVKAAGITKNAQQ</sequence>
<evidence type="ECO:0000313" key="4">
    <source>
        <dbReference type="Proteomes" id="UP000293398"/>
    </source>
</evidence>
<dbReference type="Gene3D" id="3.40.190.10">
    <property type="entry name" value="Periplasmic binding protein-like II"/>
    <property type="match status" value="1"/>
</dbReference>
<evidence type="ECO:0000313" key="3">
    <source>
        <dbReference type="EMBL" id="RZT98799.1"/>
    </source>
</evidence>
<feature type="signal peptide" evidence="2">
    <location>
        <begin position="1"/>
        <end position="27"/>
    </location>
</feature>
<comment type="similarity">
    <text evidence="1">Belongs to the UPF0065 (bug) family.</text>
</comment>
<dbReference type="RefSeq" id="WP_165392921.1">
    <property type="nucleotide sequence ID" value="NZ_SHKO01000001.1"/>
</dbReference>
<dbReference type="CDD" id="cd07012">
    <property type="entry name" value="PBP2_Bug_TTT"/>
    <property type="match status" value="1"/>
</dbReference>
<feature type="chain" id="PRO_5020499466" evidence="2">
    <location>
        <begin position="28"/>
        <end position="330"/>
    </location>
</feature>
<name>A0A4Q7VQV0_9BURK</name>
<dbReference type="Proteomes" id="UP000293398">
    <property type="component" value="Unassembled WGS sequence"/>
</dbReference>
<gene>
    <name evidence="3" type="ORF">EV681_0577</name>
</gene>
<dbReference type="AlphaFoldDB" id="A0A4Q7VQV0"/>
<keyword evidence="2" id="KW-0732">Signal</keyword>
<dbReference type="InterPro" id="IPR005064">
    <property type="entry name" value="BUG"/>
</dbReference>
<dbReference type="InterPro" id="IPR042100">
    <property type="entry name" value="Bug_dom1"/>
</dbReference>
<dbReference type="Gene3D" id="3.40.190.150">
    <property type="entry name" value="Bordetella uptake gene, domain 1"/>
    <property type="match status" value="1"/>
</dbReference>
<dbReference type="SUPFAM" id="SSF53850">
    <property type="entry name" value="Periplasmic binding protein-like II"/>
    <property type="match status" value="1"/>
</dbReference>
<reference evidence="3 4" key="1">
    <citation type="submission" date="2019-02" db="EMBL/GenBank/DDBJ databases">
        <title>Genomic Encyclopedia of Type Strains, Phase IV (KMG-IV): sequencing the most valuable type-strain genomes for metagenomic binning, comparative biology and taxonomic classification.</title>
        <authorList>
            <person name="Goeker M."/>
        </authorList>
    </citation>
    <scope>NUCLEOTIDE SEQUENCE [LARGE SCALE GENOMIC DNA]</scope>
    <source>
        <strain evidence="3 4">DSM 23814</strain>
    </source>
</reference>
<dbReference type="Pfam" id="PF03401">
    <property type="entry name" value="TctC"/>
    <property type="match status" value="1"/>
</dbReference>
<accession>A0A4Q7VQV0</accession>
<keyword evidence="4" id="KW-1185">Reference proteome</keyword>
<dbReference type="PANTHER" id="PTHR42928">
    <property type="entry name" value="TRICARBOXYLATE-BINDING PROTEIN"/>
    <property type="match status" value="1"/>
</dbReference>
<organism evidence="3 4">
    <name type="scientific">Advenella incenata</name>
    <dbReference type="NCBI Taxonomy" id="267800"/>
    <lineage>
        <taxon>Bacteria</taxon>
        <taxon>Pseudomonadati</taxon>
        <taxon>Pseudomonadota</taxon>
        <taxon>Betaproteobacteria</taxon>
        <taxon>Burkholderiales</taxon>
        <taxon>Alcaligenaceae</taxon>
    </lineage>
</organism>
<dbReference type="PANTHER" id="PTHR42928:SF5">
    <property type="entry name" value="BLR1237 PROTEIN"/>
    <property type="match status" value="1"/>
</dbReference>
<dbReference type="PIRSF" id="PIRSF017082">
    <property type="entry name" value="YflP"/>
    <property type="match status" value="1"/>
</dbReference>
<proteinExistence type="inferred from homology"/>
<keyword evidence="3" id="KW-0675">Receptor</keyword>
<comment type="caution">
    <text evidence="3">The sequence shown here is derived from an EMBL/GenBank/DDBJ whole genome shotgun (WGS) entry which is preliminary data.</text>
</comment>